<dbReference type="SUPFAM" id="SSF56672">
    <property type="entry name" value="DNA/RNA polymerases"/>
    <property type="match status" value="1"/>
</dbReference>
<dbReference type="Gene3D" id="3.30.420.10">
    <property type="entry name" value="Ribonuclease H-like superfamily/Ribonuclease H"/>
    <property type="match status" value="1"/>
</dbReference>
<dbReference type="InterPro" id="IPR043502">
    <property type="entry name" value="DNA/RNA_pol_sf"/>
</dbReference>
<dbReference type="InterPro" id="IPR029472">
    <property type="entry name" value="Copia-like_N"/>
</dbReference>
<proteinExistence type="predicted"/>
<dbReference type="InterPro" id="IPR001584">
    <property type="entry name" value="Integrase_cat-core"/>
</dbReference>
<dbReference type="GO" id="GO:0004190">
    <property type="term" value="F:aspartic-type endopeptidase activity"/>
    <property type="evidence" value="ECO:0007669"/>
    <property type="project" value="UniProtKB-KW"/>
</dbReference>
<evidence type="ECO:0000256" key="5">
    <source>
        <dbReference type="SAM" id="MobiDB-lite"/>
    </source>
</evidence>
<sequence>MTKPVDGSTATTASSEKDAISASPYYLHPSDHPHHVLTPMLLNGENYERWAKLTRNNLQAKQKLGFIDGTLTKPSSDSPDYPRWLQTNSMLVGWLYASLDPQVQKSISVVDNARVMWESLRTRYSVGNASRVHQLKYDIVACRQDGQTAANYFGKLKVMWDDLDDYEPLLTCCCNRPSCTHRVRQSQRRDHERIHQFLMGLDAAKFGTSRTNILGRLSRDDNISLDSIYSEIIAEERHLTITRSKEERVDAVGFAVQTGVNAIASVTRVNNMGPCTHCGRSNHSADTCFKLHGVPEWYTEKYGDTSSGRGRGRSSTPRGRGRGHGNSYKANNAQTSHPSSSASEFSDIPGVSKEAWSAIRNLLKQDTATSSEKLSGKTNCVDFLIDSGASHHMTGFLDLLTEIYEIPHSVVVLPNAKHTIATKKGTLILGANMKLTHVLFVPDLSCTLISVARLLRELHCFAIFTDKVCVIQDRTSKMLIGVGTESNGVYHLQRAEVVATSANVVKWKTNKALWHMRLGHPSSKVLSSVLPSLEDFDSCSSDLKTICDVCVRAKQTRASFSESFNKAEECFSFIHYDVWGPYKHASSCGAHYFLTIVDDHSRAVWIHLMLAKSEVASLLQQFIAMASRQFNKQVKTVRSNNGTEFMSLKSYFAERGIVHQISCVYTHQQNGRVERKHRHILNVARSLLFQAELPISFWEESVLTAAYLINRTPTPILDGKTPYKILYSQPPSYASLRVFGSLCFARKHTGRLDKFQERGRKCIFVGYPHGQKGWRIYDIESQIFFVSRDVVFQEDIFPFADKKNKDTFSSPAAVIPSPILPYDDEFLDIYQIGDVPATNPLPAIIDVNDSPPSSPIITATPAAASPPPLRRGLRQRQENVRLKDYQTYSAQCESTQTLSDNIGTCIYPMANYVSGEIFSPSNQHFLAAISMVDPPQTYNQAIREKEWRNAVFFEVDALEDQGTWDITKLPQGVKAIGSKWVFRIKYNSNGTVERYKARLVALGNHQKEGIDFTKTFAPVVKMQTVRLLLDVAAAKDWELHQMDVHNAFLHGDLKEDIYMKPPPGFKTTDPSLVCKLKKSIYGLKQAPRCWFEKLSTSLLKFGFTQSKKDYSLFTSIRGSKVLHVIVYVDDVVICGKAVRENNTSKLALGSSP</sequence>
<dbReference type="PROSITE" id="PS50994">
    <property type="entry name" value="INTEGRASE"/>
    <property type="match status" value="1"/>
</dbReference>
<dbReference type="Pfam" id="PF13976">
    <property type="entry name" value="gag_pre-integrs"/>
    <property type="match status" value="1"/>
</dbReference>
<dbReference type="InterPro" id="IPR054722">
    <property type="entry name" value="PolX-like_BBD"/>
</dbReference>
<accession>Q9C8F4</accession>
<keyword evidence="1" id="KW-0645">Protease</keyword>
<feature type="compositionally biased region" description="Low complexity" evidence="5">
    <location>
        <begin position="305"/>
        <end position="318"/>
    </location>
</feature>
<reference key="1">
    <citation type="journal article" date="2000" name="Nature">
        <title>Sequence and analysis of chromosome 1 of the plant Arabidopsis thaliana.</title>
        <authorList>
            <person name="Theologis A."/>
            <person name="Ecker J.R."/>
            <person name="Palm C.J."/>
            <person name="Federspiel N.A."/>
            <person name="Kaul S."/>
            <person name="White O."/>
            <person name="Alonso J."/>
            <person name="Altafi H."/>
            <person name="Araujo R."/>
            <person name="Bowman C.L."/>
            <person name="Brooks S.Y."/>
            <person name="Buehler E."/>
            <person name="Chan A."/>
            <person name="Chao Q."/>
            <person name="Chen H."/>
            <person name="Cheuk R.F."/>
            <person name="Chin C.W."/>
            <person name="Chung M.K."/>
            <person name="Conn L."/>
            <person name="Conway A.B."/>
            <person name="Conway A.R."/>
            <person name="Creasy T.H."/>
            <person name="Dewar K."/>
            <person name="Dunn P."/>
            <person name="Etgu P."/>
            <person name="Feldblyum T.V."/>
            <person name="Feng J."/>
            <person name="Fong B."/>
            <person name="Fujii C.Y."/>
            <person name="Gill J.E."/>
            <person name="Goldsmith A.D."/>
            <person name="Haas B."/>
            <person name="Hansen N.F."/>
            <person name="Hughes B."/>
            <person name="Huizar L."/>
            <person name="Hunter J.L."/>
            <person name="Jenkins J."/>
            <person name="Johnson-Hopson C."/>
            <person name="Khan S."/>
            <person name="Khaykin E."/>
            <person name="Kim C.J."/>
            <person name="Koo H.L."/>
            <person name="Kremenetskaia I."/>
            <person name="Kurtz D.B."/>
            <person name="Kwan A."/>
            <person name="Lam B."/>
            <person name="Langin-Hooper S."/>
            <person name="Lee A."/>
            <person name="Lee J.M."/>
            <person name="Lenz C.A."/>
            <person name="Li J.H."/>
            <person name="Li Y."/>
            <person name="Lin X."/>
            <person name="Liu S.X."/>
            <person name="Liu Z.A."/>
            <person name="Luros J.S."/>
            <person name="Maiti R."/>
            <person name="Marziali A."/>
            <person name="Militscher J."/>
            <person name="Miranda M."/>
            <person name="Nguyen M."/>
            <person name="Nierman W.C."/>
            <person name="Osborne B.I."/>
            <person name="Pai G."/>
            <person name="Peterson J."/>
            <person name="Pham P.K."/>
            <person name="Rizzo M."/>
            <person name="Rooney T."/>
            <person name="Rowley D."/>
            <person name="Sakano H."/>
            <person name="Salzberg S.L."/>
            <person name="Schwartz J.R."/>
            <person name="Shinn P."/>
            <person name="Southwick A.M."/>
            <person name="Sun H."/>
            <person name="Tallon L.J."/>
            <person name="Tambunga G."/>
            <person name="Toriumi M.J."/>
            <person name="Town C.D."/>
            <person name="Utterback T."/>
            <person name="Van Aken S."/>
            <person name="Vaysberg M."/>
            <person name="Vysotskaia V.S."/>
            <person name="Walker M."/>
            <person name="Wu D."/>
            <person name="Yu G."/>
            <person name="Fraser C.M."/>
            <person name="Venter J.C."/>
            <person name="Davis R.W."/>
        </authorList>
    </citation>
    <scope>NUCLEOTIDE SEQUENCE [LARGE SCALE GENOMIC DNA]</scope>
    <source>
        <strain>cv. Columbia</strain>
    </source>
</reference>
<dbReference type="InterPro" id="IPR025724">
    <property type="entry name" value="GAG-pre-integrase_dom"/>
</dbReference>
<feature type="compositionally biased region" description="Polar residues" evidence="5">
    <location>
        <begin position="328"/>
        <end position="344"/>
    </location>
</feature>
<organism evidence="7">
    <name type="scientific">Arabidopsis thaliana</name>
    <name type="common">Mouse-ear cress</name>
    <dbReference type="NCBI Taxonomy" id="3702"/>
    <lineage>
        <taxon>Eukaryota</taxon>
        <taxon>Viridiplantae</taxon>
        <taxon>Streptophyta</taxon>
        <taxon>Embryophyta</taxon>
        <taxon>Tracheophyta</taxon>
        <taxon>Spermatophyta</taxon>
        <taxon>Magnoliopsida</taxon>
        <taxon>eudicotyledons</taxon>
        <taxon>Gunneridae</taxon>
        <taxon>Pentapetalae</taxon>
        <taxon>rosids</taxon>
        <taxon>malvids</taxon>
        <taxon>Brassicales</taxon>
        <taxon>Brassicaceae</taxon>
        <taxon>Camelineae</taxon>
        <taxon>Arabidopsis</taxon>
    </lineage>
</organism>
<dbReference type="InterPro" id="IPR057670">
    <property type="entry name" value="SH3_retrovirus"/>
</dbReference>
<gene>
    <name evidence="7" type="primary">T15P17.15</name>
</gene>
<evidence type="ECO:0000256" key="4">
    <source>
        <dbReference type="ARBA" id="ARBA00022801"/>
    </source>
</evidence>
<protein>
    <submittedName>
        <fullName evidence="7">Ty1/copia-element polyprotein</fullName>
    </submittedName>
</protein>
<evidence type="ECO:0000256" key="2">
    <source>
        <dbReference type="ARBA" id="ARBA00022723"/>
    </source>
</evidence>
<reference evidence="7" key="2">
    <citation type="submission" date="2000-03" db="EMBL/GenBank/DDBJ databases">
        <title>Arabidopsis thaliana chromosome 1 BAC T15P17 genomic sequence.</title>
        <authorList>
            <person name="Lin X."/>
            <person name="Kaul S."/>
            <person name="Town C.D."/>
            <person name="Benito M."/>
            <person name="Creasy T.H."/>
            <person name="Haas B.J."/>
            <person name="Wu D."/>
            <person name="Maiti R."/>
            <person name="Ronning C.M."/>
            <person name="Koo H."/>
            <person name="Fujii C.Y."/>
            <person name="Utterback T.R."/>
            <person name="Barnstead M.E."/>
            <person name="Bowman C.L."/>
            <person name="White O."/>
            <person name="Nierman W.C."/>
            <person name="Fraser C.M."/>
        </authorList>
    </citation>
    <scope>NUCLEOTIDE SEQUENCE</scope>
</reference>
<name>Q9C8F4_ARATH</name>
<evidence type="ECO:0000259" key="6">
    <source>
        <dbReference type="PROSITE" id="PS50994"/>
    </source>
</evidence>
<keyword evidence="4" id="KW-0378">Hydrolase</keyword>
<dbReference type="GO" id="GO:0015074">
    <property type="term" value="P:DNA integration"/>
    <property type="evidence" value="ECO:0007669"/>
    <property type="project" value="InterPro"/>
</dbReference>
<dbReference type="Pfam" id="PF07727">
    <property type="entry name" value="RVT_2"/>
    <property type="match status" value="1"/>
</dbReference>
<keyword evidence="2" id="KW-0479">Metal-binding</keyword>
<reference evidence="7" key="3">
    <citation type="submission" date="2001-01" db="EMBL/GenBank/DDBJ databases">
        <authorList>
            <person name="Town C.D."/>
            <person name="Kaul S."/>
        </authorList>
    </citation>
    <scope>NUCLEOTIDE SEQUENCE</scope>
</reference>
<dbReference type="PANTHER" id="PTHR42648">
    <property type="entry name" value="TRANSPOSASE, PUTATIVE-RELATED"/>
    <property type="match status" value="1"/>
</dbReference>
<dbReference type="AlphaFoldDB" id="Q9C8F4"/>
<dbReference type="PIR" id="H86486">
    <property type="entry name" value="H86486"/>
</dbReference>
<dbReference type="SUPFAM" id="SSF53098">
    <property type="entry name" value="Ribonuclease H-like"/>
    <property type="match status" value="1"/>
</dbReference>
<dbReference type="InterPro" id="IPR012337">
    <property type="entry name" value="RNaseH-like_sf"/>
</dbReference>
<dbReference type="Pfam" id="PF25597">
    <property type="entry name" value="SH3_retrovirus"/>
    <property type="match status" value="1"/>
</dbReference>
<dbReference type="GO" id="GO:0003676">
    <property type="term" value="F:nucleic acid binding"/>
    <property type="evidence" value="ECO:0007669"/>
    <property type="project" value="InterPro"/>
</dbReference>
<keyword evidence="3" id="KW-0064">Aspartyl protease</keyword>
<feature type="region of interest" description="Disordered" evidence="5">
    <location>
        <begin position="300"/>
        <end position="347"/>
    </location>
</feature>
<dbReference type="Pfam" id="PF14244">
    <property type="entry name" value="Retrotran_gag_3"/>
    <property type="match status" value="1"/>
</dbReference>
<dbReference type="EMBL" id="AC025782">
    <property type="protein sequence ID" value="AAG51258.1"/>
    <property type="molecule type" value="Genomic_DNA"/>
</dbReference>
<evidence type="ECO:0000256" key="3">
    <source>
        <dbReference type="ARBA" id="ARBA00022750"/>
    </source>
</evidence>
<dbReference type="InterPro" id="IPR039537">
    <property type="entry name" value="Retrotran_Ty1/copia-like"/>
</dbReference>
<dbReference type="InterPro" id="IPR013103">
    <property type="entry name" value="RVT_2"/>
</dbReference>
<dbReference type="InterPro" id="IPR036397">
    <property type="entry name" value="RNaseH_sf"/>
</dbReference>
<evidence type="ECO:0000256" key="1">
    <source>
        <dbReference type="ARBA" id="ARBA00022670"/>
    </source>
</evidence>
<dbReference type="GO" id="GO:0006508">
    <property type="term" value="P:proteolysis"/>
    <property type="evidence" value="ECO:0007669"/>
    <property type="project" value="UniProtKB-KW"/>
</dbReference>
<dbReference type="PANTHER" id="PTHR42648:SF31">
    <property type="entry name" value="RNA-DIRECTED DNA POLYMERASE"/>
    <property type="match status" value="1"/>
</dbReference>
<dbReference type="GO" id="GO:0046872">
    <property type="term" value="F:metal ion binding"/>
    <property type="evidence" value="ECO:0007669"/>
    <property type="project" value="UniProtKB-KW"/>
</dbReference>
<feature type="domain" description="Integrase catalytic" evidence="6">
    <location>
        <begin position="564"/>
        <end position="730"/>
    </location>
</feature>
<dbReference type="MEROPS" id="A11.005"/>
<dbReference type="Pfam" id="PF22936">
    <property type="entry name" value="Pol_BBD"/>
    <property type="match status" value="1"/>
</dbReference>
<evidence type="ECO:0000313" key="7">
    <source>
        <dbReference type="EMBL" id="AAG51258.1"/>
    </source>
</evidence>